<evidence type="ECO:0000256" key="4">
    <source>
        <dbReference type="ARBA" id="ARBA00022723"/>
    </source>
</evidence>
<dbReference type="SMART" id="SM01263">
    <property type="entry name" value="Leuk-A4-hydro_C"/>
    <property type="match status" value="1"/>
</dbReference>
<evidence type="ECO:0000256" key="5">
    <source>
        <dbReference type="ARBA" id="ARBA00022801"/>
    </source>
</evidence>
<reference evidence="9" key="2">
    <citation type="submission" date="2025-09" db="UniProtKB">
        <authorList>
            <consortium name="Ensembl"/>
        </authorList>
    </citation>
    <scope>IDENTIFICATION</scope>
</reference>
<dbReference type="Gene3D" id="2.60.40.1730">
    <property type="entry name" value="tricorn interacting facor f3 domain"/>
    <property type="match status" value="1"/>
</dbReference>
<dbReference type="GO" id="GO:0006508">
    <property type="term" value="P:proteolysis"/>
    <property type="evidence" value="ECO:0007669"/>
    <property type="project" value="UniProtKB-KW"/>
</dbReference>
<organism evidence="9 10">
    <name type="scientific">Neovison vison</name>
    <name type="common">American mink</name>
    <name type="synonym">Mustela vison</name>
    <dbReference type="NCBI Taxonomy" id="452646"/>
    <lineage>
        <taxon>Eukaryota</taxon>
        <taxon>Metazoa</taxon>
        <taxon>Chordata</taxon>
        <taxon>Craniata</taxon>
        <taxon>Vertebrata</taxon>
        <taxon>Euteleostomi</taxon>
        <taxon>Mammalia</taxon>
        <taxon>Eutheria</taxon>
        <taxon>Laurasiatheria</taxon>
        <taxon>Carnivora</taxon>
        <taxon>Caniformia</taxon>
        <taxon>Musteloidea</taxon>
        <taxon>Mustelidae</taxon>
        <taxon>Mustelinae</taxon>
        <taxon>Neogale</taxon>
    </lineage>
</organism>
<dbReference type="FunFam" id="2.60.40.1730:FF:000008">
    <property type="entry name" value="aminopeptidase O isoform X1"/>
    <property type="match status" value="1"/>
</dbReference>
<keyword evidence="4" id="KW-0479">Metal-binding</keyword>
<feature type="domain" description="Peptidase M1 leukotriene A4 hydrolase/aminopeptidase C-terminal" evidence="8">
    <location>
        <begin position="573"/>
        <end position="719"/>
    </location>
</feature>
<keyword evidence="7" id="KW-0482">Metalloprotease</keyword>
<dbReference type="InterPro" id="IPR016024">
    <property type="entry name" value="ARM-type_fold"/>
</dbReference>
<dbReference type="Pfam" id="PF01433">
    <property type="entry name" value="Peptidase_M1"/>
    <property type="match status" value="1"/>
</dbReference>
<dbReference type="Ensembl" id="ENSNVIT00000018869.1">
    <property type="protein sequence ID" value="ENSNVIP00000016172.1"/>
    <property type="gene ID" value="ENSNVIG00000012625.1"/>
</dbReference>
<dbReference type="GO" id="GO:0005730">
    <property type="term" value="C:nucleolus"/>
    <property type="evidence" value="ECO:0007669"/>
    <property type="project" value="InterPro"/>
</dbReference>
<dbReference type="InterPro" id="IPR027268">
    <property type="entry name" value="Peptidase_M4/M1_CTD_sf"/>
</dbReference>
<keyword evidence="6" id="KW-0862">Zinc</keyword>
<dbReference type="PANTHER" id="PTHR46627">
    <property type="entry name" value="AMINOPEPTIDASE O"/>
    <property type="match status" value="1"/>
</dbReference>
<evidence type="ECO:0000259" key="8">
    <source>
        <dbReference type="SMART" id="SM01263"/>
    </source>
</evidence>
<evidence type="ECO:0000256" key="7">
    <source>
        <dbReference type="ARBA" id="ARBA00023049"/>
    </source>
</evidence>
<dbReference type="SUPFAM" id="SSF63737">
    <property type="entry name" value="Leukotriene A4 hydrolase N-terminal domain"/>
    <property type="match status" value="1"/>
</dbReference>
<dbReference type="InterPro" id="IPR038502">
    <property type="entry name" value="M1_LTA-4_hydro/amino_C_sf"/>
</dbReference>
<dbReference type="InterPro" id="IPR014782">
    <property type="entry name" value="Peptidase_M1_dom"/>
</dbReference>
<keyword evidence="3" id="KW-0645">Protease</keyword>
<dbReference type="InterPro" id="IPR015211">
    <property type="entry name" value="Peptidase_M1_C"/>
</dbReference>
<accession>A0A8C7EQM3</accession>
<dbReference type="GO" id="GO:0008270">
    <property type="term" value="F:zinc ion binding"/>
    <property type="evidence" value="ECO:0007669"/>
    <property type="project" value="InterPro"/>
</dbReference>
<dbReference type="Gene3D" id="1.25.40.320">
    <property type="entry name" value="Peptidase M1, leukotriene A4 hydrolase/aminopeptidase C-terminal domain"/>
    <property type="match status" value="1"/>
</dbReference>
<dbReference type="Proteomes" id="UP000694425">
    <property type="component" value="Unplaced"/>
</dbReference>
<dbReference type="FunFam" id="1.25.40.320:FF:000003">
    <property type="entry name" value="Aminopeptidase O isoform 1"/>
    <property type="match status" value="1"/>
</dbReference>
<sequence length="720" mass="81544">MDLKLDPSRDDLPLMANTSHILVKHYVLDLNVDFESQIIEGNIVLFFESGNRFEKQSGSTKETLQSESSEACRFRMPEPCHSPGTDTRTFSPKTGYNDFAICGKGEKDTSGKDGNHDNPEQASGISSSTYCCDTGNHRNEEFLLVLDCCDLSVLKVEEVDVAAVPGVEKFTKSPKLTVVSEELRNQIVHELVTLPADRWREQLDYYAGCSQAPGCGELLFDTDTWSLQIRKTGAQTATDFPHAIRIWYSTKPQGRSVTWTSDQSGRPCVYTIGSPINNRALFPCQEPPVAMSTWQATVRAAASFVVLMSGENSAKPTQLQEGCTSWHYYVTMPMPASTFTIAVGSWTEMKPEICLSKGLAAERSLSPSETDSRYVGICGHMEYPCRFQNPSATTQEIIPHRVFAPLCLQDACQETLLHLIPPCLSAAHSVLGTHPFSRLDILIVPANFPSLGMARPNKEKTGHVSDSGSSVIKHGLNPEKVFMQVHYLKGYFLLRFLAQRLGDETYFAFLRKFVHTFHGQLILSQDFLQLLLENIPEEKRLELSVENIFRDWLESSGIPQPLQRERQAGAECGLARQVSAEVEKWIRVNRRPRKRKRREAEEVFEKLLPDQLVLLLEHLLEQKTLTARTLHSLEKTYHLPQQDAEVRHRWCELIVKHKYTKAYRDVERFLQEDQAMGVYLYGELMLGEDARQQQVARRCFELTKEQMDRSSAEVVAEMLL</sequence>
<reference evidence="9" key="1">
    <citation type="submission" date="2025-08" db="UniProtKB">
        <authorList>
            <consortium name="Ensembl"/>
        </authorList>
    </citation>
    <scope>IDENTIFICATION</scope>
</reference>
<comment type="cofactor">
    <cofactor evidence="1">
        <name>Zn(2+)</name>
        <dbReference type="ChEBI" id="CHEBI:29105"/>
    </cofactor>
</comment>
<protein>
    <submittedName>
        <fullName evidence="9">Aminopeptidase O (putative)</fullName>
    </submittedName>
</protein>
<dbReference type="Pfam" id="PF09127">
    <property type="entry name" value="Leuk-A4-hydro_C"/>
    <property type="match status" value="1"/>
</dbReference>
<evidence type="ECO:0000313" key="9">
    <source>
        <dbReference type="Ensembl" id="ENSNVIP00000016172.1"/>
    </source>
</evidence>
<dbReference type="PANTHER" id="PTHR46627:SF1">
    <property type="entry name" value="AMINOPEPTIDASE O"/>
    <property type="match status" value="1"/>
</dbReference>
<dbReference type="SUPFAM" id="SSF48371">
    <property type="entry name" value="ARM repeat"/>
    <property type="match status" value="1"/>
</dbReference>
<dbReference type="GeneTree" id="ENSGT00940000155211"/>
<keyword evidence="10" id="KW-1185">Reference proteome</keyword>
<dbReference type="GO" id="GO:0070006">
    <property type="term" value="F:metalloaminopeptidase activity"/>
    <property type="evidence" value="ECO:0007669"/>
    <property type="project" value="InterPro"/>
</dbReference>
<dbReference type="Gene3D" id="1.10.390.10">
    <property type="entry name" value="Neutral Protease Domain 2"/>
    <property type="match status" value="1"/>
</dbReference>
<evidence type="ECO:0000256" key="6">
    <source>
        <dbReference type="ARBA" id="ARBA00022833"/>
    </source>
</evidence>
<evidence type="ECO:0000256" key="2">
    <source>
        <dbReference type="ARBA" id="ARBA00010136"/>
    </source>
</evidence>
<keyword evidence="5" id="KW-0378">Hydrolase</keyword>
<dbReference type="AlphaFoldDB" id="A0A8C7EQM3"/>
<dbReference type="InterPro" id="IPR042097">
    <property type="entry name" value="Aminopeptidase_N-like_N_sf"/>
</dbReference>
<evidence type="ECO:0000256" key="3">
    <source>
        <dbReference type="ARBA" id="ARBA00022670"/>
    </source>
</evidence>
<name>A0A8C7EQM3_NEOVI</name>
<evidence type="ECO:0000313" key="10">
    <source>
        <dbReference type="Proteomes" id="UP000694425"/>
    </source>
</evidence>
<comment type="similarity">
    <text evidence="2">Belongs to the peptidase M1 family.</text>
</comment>
<evidence type="ECO:0000256" key="1">
    <source>
        <dbReference type="ARBA" id="ARBA00001947"/>
    </source>
</evidence>
<proteinExistence type="inferred from homology"/>
<dbReference type="InterPro" id="IPR033577">
    <property type="entry name" value="AOPep"/>
</dbReference>
<gene>
    <name evidence="9" type="primary">AOPEP</name>
</gene>
<dbReference type="SUPFAM" id="SSF55486">
    <property type="entry name" value="Metalloproteases ('zincins'), catalytic domain"/>
    <property type="match status" value="1"/>
</dbReference>